<name>A1RDS4_PAEAT</name>
<organism evidence="2 3">
    <name type="scientific">Paenarthrobacter aurescens (strain TC1)</name>
    <dbReference type="NCBI Taxonomy" id="290340"/>
    <lineage>
        <taxon>Bacteria</taxon>
        <taxon>Bacillati</taxon>
        <taxon>Actinomycetota</taxon>
        <taxon>Actinomycetes</taxon>
        <taxon>Micrococcales</taxon>
        <taxon>Micrococcaceae</taxon>
        <taxon>Paenarthrobacter</taxon>
    </lineage>
</organism>
<sequence length="167" mass="17899">MSTSKQPDPRKRTATAAAPAPDGFETPTQAARPGAKQRIPVLDLQKIGEIHVDTGRPELAINFLSDFMKLLQARMSRILAALTAEDPQASVKATLRLKNTANMAGAPEIEGHCINILARLAARDFELSRASAAALKRCVDRMTSASPILLDQVKIHLASNPPTPQGS</sequence>
<evidence type="ECO:0000256" key="1">
    <source>
        <dbReference type="SAM" id="MobiDB-lite"/>
    </source>
</evidence>
<dbReference type="SUPFAM" id="SSF47226">
    <property type="entry name" value="Histidine-containing phosphotransfer domain, HPT domain"/>
    <property type="match status" value="1"/>
</dbReference>
<keyword evidence="3" id="KW-1185">Reference proteome</keyword>
<evidence type="ECO:0008006" key="4">
    <source>
        <dbReference type="Google" id="ProtNLM"/>
    </source>
</evidence>
<protein>
    <recommendedName>
        <fullName evidence="4">HPt domain-containing protein</fullName>
    </recommendedName>
</protein>
<gene>
    <name evidence="2" type="ordered locus">AAur_pTC20238</name>
</gene>
<proteinExistence type="predicted"/>
<dbReference type="KEGG" id="aau:AAur_pTC20238"/>
<feature type="region of interest" description="Disordered" evidence="1">
    <location>
        <begin position="1"/>
        <end position="35"/>
    </location>
</feature>
<dbReference type="HOGENOM" id="CLU_1591220_0_0_11"/>
<dbReference type="Proteomes" id="UP000000637">
    <property type="component" value="Plasmid pTC2"/>
</dbReference>
<dbReference type="InterPro" id="IPR036641">
    <property type="entry name" value="HPT_dom_sf"/>
</dbReference>
<dbReference type="EMBL" id="CP000476">
    <property type="protein sequence ID" value="ABM10793.1"/>
    <property type="molecule type" value="Genomic_DNA"/>
</dbReference>
<geneLocation type="plasmid" evidence="2 3">
    <name>pTC2</name>
</geneLocation>
<dbReference type="GO" id="GO:0000160">
    <property type="term" value="P:phosphorelay signal transduction system"/>
    <property type="evidence" value="ECO:0007669"/>
    <property type="project" value="InterPro"/>
</dbReference>
<keyword evidence="2" id="KW-0614">Plasmid</keyword>
<reference evidence="2 3" key="1">
    <citation type="journal article" date="2006" name="PLoS Genet.">
        <title>Secrets of soil survival revealed by the genome sequence of Arthrobacter aurescens TC1.</title>
        <authorList>
            <person name="Mongodin E.F."/>
            <person name="Shapir N."/>
            <person name="Daugherty S.C."/>
            <person name="DeBoy R.T."/>
            <person name="Emerson J.B."/>
            <person name="Shvartzbeyn A."/>
            <person name="Radune D."/>
            <person name="Vamathevan J."/>
            <person name="Riggs F."/>
            <person name="Grinberg V."/>
            <person name="Khouri H."/>
            <person name="Wackett L.P."/>
            <person name="Nelson K.E."/>
            <person name="Sadowsky M.J."/>
        </authorList>
    </citation>
    <scope>NUCLEOTIDE SEQUENCE [LARGE SCALE GENOMIC DNA]</scope>
    <source>
        <strain evidence="2 3">TC1</strain>
    </source>
</reference>
<dbReference type="AlphaFoldDB" id="A1RDS4"/>
<evidence type="ECO:0000313" key="2">
    <source>
        <dbReference type="EMBL" id="ABM10793.1"/>
    </source>
</evidence>
<accession>A1RDS4</accession>
<dbReference type="RefSeq" id="WP_011777291.1">
    <property type="nucleotide sequence ID" value="NC_008713.1"/>
</dbReference>
<evidence type="ECO:0000313" key="3">
    <source>
        <dbReference type="Proteomes" id="UP000000637"/>
    </source>
</evidence>
<dbReference type="Gene3D" id="1.20.120.160">
    <property type="entry name" value="HPT domain"/>
    <property type="match status" value="1"/>
</dbReference>